<reference evidence="2" key="2">
    <citation type="submission" date="2020-07" db="EMBL/GenBank/DDBJ databases">
        <authorList>
            <person name="Vera ALvarez R."/>
            <person name="Arias-Moreno D.M."/>
            <person name="Jimenez-Jacinto V."/>
            <person name="Jimenez-Bremont J.F."/>
            <person name="Swaminathan K."/>
            <person name="Moose S.P."/>
            <person name="Guerrero-Gonzalez M.L."/>
            <person name="Marino-Ramirez L."/>
            <person name="Landsman D."/>
            <person name="Rodriguez-Kessler M."/>
            <person name="Delgado-Sanchez P."/>
        </authorList>
    </citation>
    <scope>NUCLEOTIDE SEQUENCE</scope>
    <source>
        <tissue evidence="2">Cladode</tissue>
    </source>
</reference>
<proteinExistence type="predicted"/>
<dbReference type="AlphaFoldDB" id="A0A7C9DWJ8"/>
<dbReference type="EMBL" id="GISG01155245">
    <property type="protein sequence ID" value="MBA4648344.1"/>
    <property type="molecule type" value="Transcribed_RNA"/>
</dbReference>
<feature type="region of interest" description="Disordered" evidence="1">
    <location>
        <begin position="78"/>
        <end position="99"/>
    </location>
</feature>
<evidence type="ECO:0000313" key="2">
    <source>
        <dbReference type="EMBL" id="MBA4648344.1"/>
    </source>
</evidence>
<accession>A0A7C9DWJ8</accession>
<sequence>MLGDLVRLCVISDECGIREELVFGHFLELGVISDEGGTIFLISKEKLVFWGEVCISPDMTSFSRETLGHFGDKCISRGRSRSPKMATASLTERKGREASTVAGLSGVGTAISDNE</sequence>
<organism evidence="2">
    <name type="scientific">Opuntia streptacantha</name>
    <name type="common">Prickly pear cactus</name>
    <name type="synonym">Opuntia cardona</name>
    <dbReference type="NCBI Taxonomy" id="393608"/>
    <lineage>
        <taxon>Eukaryota</taxon>
        <taxon>Viridiplantae</taxon>
        <taxon>Streptophyta</taxon>
        <taxon>Embryophyta</taxon>
        <taxon>Tracheophyta</taxon>
        <taxon>Spermatophyta</taxon>
        <taxon>Magnoliopsida</taxon>
        <taxon>eudicotyledons</taxon>
        <taxon>Gunneridae</taxon>
        <taxon>Pentapetalae</taxon>
        <taxon>Caryophyllales</taxon>
        <taxon>Cactineae</taxon>
        <taxon>Cactaceae</taxon>
        <taxon>Opuntioideae</taxon>
        <taxon>Opuntia</taxon>
    </lineage>
</organism>
<protein>
    <submittedName>
        <fullName evidence="2">Uncharacterized protein</fullName>
    </submittedName>
</protein>
<evidence type="ECO:0000256" key="1">
    <source>
        <dbReference type="SAM" id="MobiDB-lite"/>
    </source>
</evidence>
<reference evidence="2" key="1">
    <citation type="journal article" date="2013" name="J. Plant Res.">
        <title>Effect of fungi and light on seed germination of three Opuntia species from semiarid lands of central Mexico.</title>
        <authorList>
            <person name="Delgado-Sanchez P."/>
            <person name="Jimenez-Bremont J.F."/>
            <person name="Guerrero-Gonzalez Mde L."/>
            <person name="Flores J."/>
        </authorList>
    </citation>
    <scope>NUCLEOTIDE SEQUENCE</scope>
    <source>
        <tissue evidence="2">Cladode</tissue>
    </source>
</reference>
<name>A0A7C9DWJ8_OPUST</name>